<evidence type="ECO:0000313" key="2">
    <source>
        <dbReference type="Proteomes" id="UP000602050"/>
    </source>
</evidence>
<gene>
    <name evidence="1" type="ORF">GCM10010978_13570</name>
</gene>
<dbReference type="RefSeq" id="WP_188391629.1">
    <property type="nucleotide sequence ID" value="NZ_BMEV01000019.1"/>
</dbReference>
<reference evidence="1" key="2">
    <citation type="submission" date="2020-09" db="EMBL/GenBank/DDBJ databases">
        <authorList>
            <person name="Sun Q."/>
            <person name="Zhou Y."/>
        </authorList>
    </citation>
    <scope>NUCLEOTIDE SEQUENCE</scope>
    <source>
        <strain evidence="1">CGMCC 1.12360</strain>
    </source>
</reference>
<proteinExistence type="predicted"/>
<dbReference type="AlphaFoldDB" id="A0A8J2ZSP9"/>
<keyword evidence="2" id="KW-1185">Reference proteome</keyword>
<dbReference type="UniPathway" id="UPA00148">
    <property type="reaction ID" value="UER00236"/>
</dbReference>
<name>A0A8J2ZSP9_9BACI</name>
<dbReference type="InterPro" id="IPR027417">
    <property type="entry name" value="P-loop_NTPase"/>
</dbReference>
<organism evidence="1 2">
    <name type="scientific">Compostibacillus humi</name>
    <dbReference type="NCBI Taxonomy" id="1245525"/>
    <lineage>
        <taxon>Bacteria</taxon>
        <taxon>Bacillati</taxon>
        <taxon>Bacillota</taxon>
        <taxon>Bacilli</taxon>
        <taxon>Bacillales</taxon>
        <taxon>Bacillaceae</taxon>
        <taxon>Compostibacillus</taxon>
    </lineage>
</organism>
<dbReference type="Proteomes" id="UP000602050">
    <property type="component" value="Unassembled WGS sequence"/>
</dbReference>
<reference evidence="1" key="1">
    <citation type="journal article" date="2014" name="Int. J. Syst. Evol. Microbiol.">
        <title>Complete genome sequence of Corynebacterium casei LMG S-19264T (=DSM 44701T), isolated from a smear-ripened cheese.</title>
        <authorList>
            <consortium name="US DOE Joint Genome Institute (JGI-PGF)"/>
            <person name="Walter F."/>
            <person name="Albersmeier A."/>
            <person name="Kalinowski J."/>
            <person name="Ruckert C."/>
        </authorList>
    </citation>
    <scope>NUCLEOTIDE SEQUENCE</scope>
    <source>
        <strain evidence="1">CGMCC 1.12360</strain>
    </source>
</reference>
<sequence>MHFVTGGYFNGKRNWVKENYTADQWISAYNNAALIEDDSLFSGSTVVLEGLEQWTKNLSEKMVLDEARVYLSRIFDRWLQWEKEDACRRLIIIGTDITKGIVPMEKADRNWRDLTGWVYQDLVTRCSRVDIIWYGLPQTIKGGDNK</sequence>
<evidence type="ECO:0000313" key="1">
    <source>
        <dbReference type="EMBL" id="GGH74568.1"/>
    </source>
</evidence>
<dbReference type="GO" id="GO:0043752">
    <property type="term" value="F:adenosylcobinamide kinase activity"/>
    <property type="evidence" value="ECO:0007669"/>
    <property type="project" value="InterPro"/>
</dbReference>
<dbReference type="SUPFAM" id="SSF52540">
    <property type="entry name" value="P-loop containing nucleoside triphosphate hydrolases"/>
    <property type="match status" value="1"/>
</dbReference>
<dbReference type="Pfam" id="PF02283">
    <property type="entry name" value="CobU"/>
    <property type="match status" value="1"/>
</dbReference>
<dbReference type="Gene3D" id="3.40.50.300">
    <property type="entry name" value="P-loop containing nucleotide triphosphate hydrolases"/>
    <property type="match status" value="1"/>
</dbReference>
<protein>
    <recommendedName>
        <fullName evidence="3">Adenosylcobinamide-phosphate guanylyltransferase</fullName>
    </recommendedName>
</protein>
<dbReference type="GO" id="GO:0009236">
    <property type="term" value="P:cobalamin biosynthetic process"/>
    <property type="evidence" value="ECO:0007669"/>
    <property type="project" value="UniProtKB-UniPathway"/>
</dbReference>
<accession>A0A8J2ZSP9</accession>
<dbReference type="EMBL" id="BMEV01000019">
    <property type="protein sequence ID" value="GGH74568.1"/>
    <property type="molecule type" value="Genomic_DNA"/>
</dbReference>
<dbReference type="InterPro" id="IPR003203">
    <property type="entry name" value="CobU/CobP"/>
</dbReference>
<dbReference type="GO" id="GO:0000166">
    <property type="term" value="F:nucleotide binding"/>
    <property type="evidence" value="ECO:0007669"/>
    <property type="project" value="InterPro"/>
</dbReference>
<comment type="caution">
    <text evidence="1">The sequence shown here is derived from an EMBL/GenBank/DDBJ whole genome shotgun (WGS) entry which is preliminary data.</text>
</comment>
<evidence type="ECO:0008006" key="3">
    <source>
        <dbReference type="Google" id="ProtNLM"/>
    </source>
</evidence>